<feature type="transmembrane region" description="Helical" evidence="8">
    <location>
        <begin position="212"/>
        <end position="232"/>
    </location>
</feature>
<name>A0A2M6YTM2_9BACT</name>
<evidence type="ECO:0000256" key="2">
    <source>
        <dbReference type="ARBA" id="ARBA00022475"/>
    </source>
</evidence>
<dbReference type="InterPro" id="IPR050297">
    <property type="entry name" value="LipidA_mod_glycosyltrf_83"/>
</dbReference>
<dbReference type="Proteomes" id="UP000230184">
    <property type="component" value="Unassembled WGS sequence"/>
</dbReference>
<evidence type="ECO:0000256" key="8">
    <source>
        <dbReference type="SAM" id="Phobius"/>
    </source>
</evidence>
<dbReference type="GO" id="GO:0009103">
    <property type="term" value="P:lipopolysaccharide biosynthetic process"/>
    <property type="evidence" value="ECO:0007669"/>
    <property type="project" value="UniProtKB-ARBA"/>
</dbReference>
<reference evidence="11" key="1">
    <citation type="submission" date="2017-09" db="EMBL/GenBank/DDBJ databases">
        <title>Depth-based differentiation of microbial function through sediment-hosted aquifers and enrichment of novel symbionts in the deep terrestrial subsurface.</title>
        <authorList>
            <person name="Probst A.J."/>
            <person name="Ladd B."/>
            <person name="Jarett J.K."/>
            <person name="Geller-Mcgrath D.E."/>
            <person name="Sieber C.M.K."/>
            <person name="Emerson J.B."/>
            <person name="Anantharaman K."/>
            <person name="Thomas B.C."/>
            <person name="Malmstrom R."/>
            <person name="Stieglmeier M."/>
            <person name="Klingl A."/>
            <person name="Woyke T."/>
            <person name="Ryan C.M."/>
            <person name="Banfield J.F."/>
        </authorList>
    </citation>
    <scope>NUCLEOTIDE SEQUENCE [LARGE SCALE GENOMIC DNA]</scope>
</reference>
<feature type="domain" description="Glycosyltransferase RgtA/B/C/D-like" evidence="9">
    <location>
        <begin position="71"/>
        <end position="230"/>
    </location>
</feature>
<evidence type="ECO:0000256" key="3">
    <source>
        <dbReference type="ARBA" id="ARBA00022676"/>
    </source>
</evidence>
<protein>
    <recommendedName>
        <fullName evidence="9">Glycosyltransferase RgtA/B/C/D-like domain-containing protein</fullName>
    </recommendedName>
</protein>
<dbReference type="GO" id="GO:0016763">
    <property type="term" value="F:pentosyltransferase activity"/>
    <property type="evidence" value="ECO:0007669"/>
    <property type="project" value="TreeGrafter"/>
</dbReference>
<evidence type="ECO:0000259" key="9">
    <source>
        <dbReference type="Pfam" id="PF13231"/>
    </source>
</evidence>
<keyword evidence="3" id="KW-0328">Glycosyltransferase</keyword>
<evidence type="ECO:0000256" key="7">
    <source>
        <dbReference type="ARBA" id="ARBA00023136"/>
    </source>
</evidence>
<sequence length="482" mass="56208">MRRITNIVAKNWILVVVVLVGIFLRFYRLEGFVTFLGDQGRDAIIIKRIITGEHFPAIGAPTSVGQVYLGPFYYYFIAPWLLLFKFQPIGLAFGVAVYSSFYLLVNYFIVKELFNKRISLISTLFLSFSSVLIDFSRFSWNPNLLPLFVLLTIYFAIKSLQTNKWHYFFLLGAFLSFSIQLHYLVLFLIPAIGIIFLSSLYKKSVKQLISQFHNFLISVLSFIIFSSPLIIFDLRHNFLNSKLFLALFKSSGTSFTSKINSFFDSFYYLNFYSFNINLNKFFIYVLLVFLFIILFTLIKKSSNLKTFLLIFFITIVGMSLYNGPKHPHYFGILFPLYFVIISYFLASLNQSSFGKIMIVFFISGYIFLNFQKYYFLRNQPNNQIAHAEKVAQFLDKKIGKEKFNFAVQPDGDPEDAYLYFLELKGKVPLDRKKLEVGNEMFIVCGNDCDLKNTKSWNINMFGKFEISSEWSVEGVRIYKLIR</sequence>
<comment type="caution">
    <text evidence="10">The sequence shown here is derived from an EMBL/GenBank/DDBJ whole genome shotgun (WGS) entry which is preliminary data.</text>
</comment>
<feature type="transmembrane region" description="Helical" evidence="8">
    <location>
        <begin position="328"/>
        <end position="346"/>
    </location>
</feature>
<dbReference type="Pfam" id="PF13231">
    <property type="entry name" value="PMT_2"/>
    <property type="match status" value="1"/>
</dbReference>
<dbReference type="PANTHER" id="PTHR33908">
    <property type="entry name" value="MANNOSYLTRANSFERASE YKCB-RELATED"/>
    <property type="match status" value="1"/>
</dbReference>
<feature type="transmembrane region" description="Helical" evidence="8">
    <location>
        <begin position="7"/>
        <end position="27"/>
    </location>
</feature>
<accession>A0A2M6YTM2</accession>
<evidence type="ECO:0000256" key="6">
    <source>
        <dbReference type="ARBA" id="ARBA00022989"/>
    </source>
</evidence>
<feature type="transmembrane region" description="Helical" evidence="8">
    <location>
        <begin position="89"/>
        <end position="109"/>
    </location>
</feature>
<evidence type="ECO:0000256" key="5">
    <source>
        <dbReference type="ARBA" id="ARBA00022692"/>
    </source>
</evidence>
<keyword evidence="4" id="KW-0808">Transferase</keyword>
<dbReference type="AlphaFoldDB" id="A0A2M6YTM2"/>
<feature type="transmembrane region" description="Helical" evidence="8">
    <location>
        <begin position="144"/>
        <end position="160"/>
    </location>
</feature>
<proteinExistence type="predicted"/>
<keyword evidence="2" id="KW-1003">Cell membrane</keyword>
<feature type="transmembrane region" description="Helical" evidence="8">
    <location>
        <begin position="352"/>
        <end position="370"/>
    </location>
</feature>
<gene>
    <name evidence="10" type="ORF">COT02_03880</name>
</gene>
<feature type="transmembrane region" description="Helical" evidence="8">
    <location>
        <begin position="281"/>
        <end position="298"/>
    </location>
</feature>
<organism evidence="10 11">
    <name type="scientific">Candidatus Roizmanbacteria bacterium CG07_land_8_20_14_0_80_34_15</name>
    <dbReference type="NCBI Taxonomy" id="1974849"/>
    <lineage>
        <taxon>Bacteria</taxon>
        <taxon>Candidatus Roizmaniibacteriota</taxon>
    </lineage>
</organism>
<dbReference type="GO" id="GO:0005886">
    <property type="term" value="C:plasma membrane"/>
    <property type="evidence" value="ECO:0007669"/>
    <property type="project" value="UniProtKB-SubCell"/>
</dbReference>
<dbReference type="PANTHER" id="PTHR33908:SF11">
    <property type="entry name" value="MEMBRANE PROTEIN"/>
    <property type="match status" value="1"/>
</dbReference>
<evidence type="ECO:0000256" key="4">
    <source>
        <dbReference type="ARBA" id="ARBA00022679"/>
    </source>
</evidence>
<comment type="subcellular location">
    <subcellularLocation>
        <location evidence="1">Cell membrane</location>
        <topology evidence="1">Multi-pass membrane protein</topology>
    </subcellularLocation>
</comment>
<feature type="transmembrane region" description="Helical" evidence="8">
    <location>
        <begin position="304"/>
        <end position="321"/>
    </location>
</feature>
<keyword evidence="7 8" id="KW-0472">Membrane</keyword>
<dbReference type="EMBL" id="PEWY01000113">
    <property type="protein sequence ID" value="PIU36854.1"/>
    <property type="molecule type" value="Genomic_DNA"/>
</dbReference>
<feature type="transmembrane region" description="Helical" evidence="8">
    <location>
        <begin position="167"/>
        <end position="200"/>
    </location>
</feature>
<evidence type="ECO:0000256" key="1">
    <source>
        <dbReference type="ARBA" id="ARBA00004651"/>
    </source>
</evidence>
<dbReference type="InterPro" id="IPR038731">
    <property type="entry name" value="RgtA/B/C-like"/>
</dbReference>
<evidence type="ECO:0000313" key="10">
    <source>
        <dbReference type="EMBL" id="PIU36854.1"/>
    </source>
</evidence>
<keyword evidence="5 8" id="KW-0812">Transmembrane</keyword>
<evidence type="ECO:0000313" key="11">
    <source>
        <dbReference type="Proteomes" id="UP000230184"/>
    </source>
</evidence>
<keyword evidence="6 8" id="KW-1133">Transmembrane helix</keyword>
<feature type="transmembrane region" description="Helical" evidence="8">
    <location>
        <begin position="118"/>
        <end position="138"/>
    </location>
</feature>